<accession>A0ABQ6JK92</accession>
<evidence type="ECO:0000256" key="1">
    <source>
        <dbReference type="SAM" id="MobiDB-lite"/>
    </source>
</evidence>
<evidence type="ECO:0000313" key="2">
    <source>
        <dbReference type="EMBL" id="GMA88418.1"/>
    </source>
</evidence>
<proteinExistence type="predicted"/>
<organism evidence="2 3">
    <name type="scientific">Angustibacter aerolatus</name>
    <dbReference type="NCBI Taxonomy" id="1162965"/>
    <lineage>
        <taxon>Bacteria</taxon>
        <taxon>Bacillati</taxon>
        <taxon>Actinomycetota</taxon>
        <taxon>Actinomycetes</taxon>
        <taxon>Kineosporiales</taxon>
        <taxon>Kineosporiaceae</taxon>
    </lineage>
</organism>
<dbReference type="EMBL" id="BSUZ01000001">
    <property type="protein sequence ID" value="GMA88418.1"/>
    <property type="molecule type" value="Genomic_DNA"/>
</dbReference>
<gene>
    <name evidence="2" type="ORF">GCM10025868_36680</name>
</gene>
<evidence type="ECO:0000313" key="3">
    <source>
        <dbReference type="Proteomes" id="UP001157017"/>
    </source>
</evidence>
<sequence>MTVDVEAPDAETVWRPGRPVGVHVTLATLRRSARDPAYRHDRVSGVVWRATRTPLGPATVRLEPRAVEAAVAAQAWGPGAGWVIESVPAMLGAHDDDSGFEPRHDLVGTAWRAAAGWRVPRTGLVIESLAPACVEQPGHRAGGVRRVGRDRAPARRARTGPGSAHGHAGAAVGADADPHPVLGVAAGQHRR</sequence>
<name>A0ABQ6JK92_9ACTN</name>
<feature type="region of interest" description="Disordered" evidence="1">
    <location>
        <begin position="139"/>
        <end position="191"/>
    </location>
</feature>
<dbReference type="Proteomes" id="UP001157017">
    <property type="component" value="Unassembled WGS sequence"/>
</dbReference>
<protein>
    <submittedName>
        <fullName evidence="2">Uncharacterized protein</fullName>
    </submittedName>
</protein>
<comment type="caution">
    <text evidence="2">The sequence shown here is derived from an EMBL/GenBank/DDBJ whole genome shotgun (WGS) entry which is preliminary data.</text>
</comment>
<feature type="compositionally biased region" description="Low complexity" evidence="1">
    <location>
        <begin position="159"/>
        <end position="181"/>
    </location>
</feature>
<keyword evidence="3" id="KW-1185">Reference proteome</keyword>
<reference evidence="3" key="1">
    <citation type="journal article" date="2019" name="Int. J. Syst. Evol. Microbiol.">
        <title>The Global Catalogue of Microorganisms (GCM) 10K type strain sequencing project: providing services to taxonomists for standard genome sequencing and annotation.</title>
        <authorList>
            <consortium name="The Broad Institute Genomics Platform"/>
            <consortium name="The Broad Institute Genome Sequencing Center for Infectious Disease"/>
            <person name="Wu L."/>
            <person name="Ma J."/>
        </authorList>
    </citation>
    <scope>NUCLEOTIDE SEQUENCE [LARGE SCALE GENOMIC DNA]</scope>
    <source>
        <strain evidence="3">NBRC 108730</strain>
    </source>
</reference>